<dbReference type="Proteomes" id="UP001472677">
    <property type="component" value="Unassembled WGS sequence"/>
</dbReference>
<reference evidence="3 4" key="1">
    <citation type="journal article" date="2024" name="G3 (Bethesda)">
        <title>Genome assembly of Hibiscus sabdariffa L. provides insights into metabolisms of medicinal natural products.</title>
        <authorList>
            <person name="Kim T."/>
        </authorList>
    </citation>
    <scope>NUCLEOTIDE SEQUENCE [LARGE SCALE GENOMIC DNA]</scope>
    <source>
        <strain evidence="3">TK-2024</strain>
        <tissue evidence="3">Old leaves</tissue>
    </source>
</reference>
<dbReference type="SUPFAM" id="SSF53756">
    <property type="entry name" value="UDP-Glycosyltransferase/glycogen phosphorylase"/>
    <property type="match status" value="1"/>
</dbReference>
<evidence type="ECO:0000313" key="4">
    <source>
        <dbReference type="Proteomes" id="UP001472677"/>
    </source>
</evidence>
<dbReference type="EMBL" id="JBBPBM010000034">
    <property type="protein sequence ID" value="KAK8531941.1"/>
    <property type="molecule type" value="Genomic_DNA"/>
</dbReference>
<organism evidence="3 4">
    <name type="scientific">Hibiscus sabdariffa</name>
    <name type="common">roselle</name>
    <dbReference type="NCBI Taxonomy" id="183260"/>
    <lineage>
        <taxon>Eukaryota</taxon>
        <taxon>Viridiplantae</taxon>
        <taxon>Streptophyta</taxon>
        <taxon>Embryophyta</taxon>
        <taxon>Tracheophyta</taxon>
        <taxon>Spermatophyta</taxon>
        <taxon>Magnoliopsida</taxon>
        <taxon>eudicotyledons</taxon>
        <taxon>Gunneridae</taxon>
        <taxon>Pentapetalae</taxon>
        <taxon>rosids</taxon>
        <taxon>malvids</taxon>
        <taxon>Malvales</taxon>
        <taxon>Malvaceae</taxon>
        <taxon>Malvoideae</taxon>
        <taxon>Hibiscus</taxon>
    </lineage>
</organism>
<dbReference type="PANTHER" id="PTHR48047">
    <property type="entry name" value="GLYCOSYLTRANSFERASE"/>
    <property type="match status" value="1"/>
</dbReference>
<evidence type="ECO:0000256" key="1">
    <source>
        <dbReference type="ARBA" id="ARBA00009995"/>
    </source>
</evidence>
<name>A0ABR2D945_9ROSI</name>
<dbReference type="PANTHER" id="PTHR48047:SF237">
    <property type="entry name" value="UDP-GLYCOSYLTRANSFERASE 73C3-LIKE"/>
    <property type="match status" value="1"/>
</dbReference>
<proteinExistence type="inferred from homology"/>
<comment type="caution">
    <text evidence="3">The sequence shown here is derived from an EMBL/GenBank/DDBJ whole genome shotgun (WGS) entry which is preliminary data.</text>
</comment>
<keyword evidence="2" id="KW-0808">Transferase</keyword>
<keyword evidence="2" id="KW-0328">Glycosyltransferase</keyword>
<gene>
    <name evidence="3" type="ORF">V6N12_053398</name>
</gene>
<dbReference type="Gene3D" id="3.40.50.2000">
    <property type="entry name" value="Glycogen Phosphorylase B"/>
    <property type="match status" value="1"/>
</dbReference>
<keyword evidence="4" id="KW-1185">Reference proteome</keyword>
<protein>
    <submittedName>
        <fullName evidence="3">Uncharacterized protein</fullName>
    </submittedName>
</protein>
<comment type="similarity">
    <text evidence="1">Belongs to the UDP-glycosyltransferase family.</text>
</comment>
<accession>A0ABR2D945</accession>
<sequence length="127" mass="14651">MACKSSELHLVLIPMFCSGHQIPMMDTGHRMLLAQHGVTVTIVITPLNTIRIRDIIDNDIDFGSRIRLRFPCIKASSPKRCENIDALPSRLLSTNFVDAIGMLQQLIEHLKIWDHTVWWLIHLKNWK</sequence>
<evidence type="ECO:0000256" key="2">
    <source>
        <dbReference type="ARBA" id="ARBA00022676"/>
    </source>
</evidence>
<evidence type="ECO:0000313" key="3">
    <source>
        <dbReference type="EMBL" id="KAK8531941.1"/>
    </source>
</evidence>